<dbReference type="PANTHER" id="PTHR22916">
    <property type="entry name" value="GLYCOSYLTRANSFERASE"/>
    <property type="match status" value="1"/>
</dbReference>
<name>A0A3L7ZLM2_PARDI</name>
<dbReference type="PANTHER" id="PTHR22916:SF3">
    <property type="entry name" value="UDP-GLCNAC:BETAGAL BETA-1,3-N-ACETYLGLUCOSAMINYLTRANSFERASE-LIKE PROTEIN 1"/>
    <property type="match status" value="1"/>
</dbReference>
<dbReference type="OrthoDB" id="9802649at2"/>
<gene>
    <name evidence="2" type="ORF">D7V78_14780</name>
</gene>
<evidence type="ECO:0000259" key="1">
    <source>
        <dbReference type="Pfam" id="PF00535"/>
    </source>
</evidence>
<dbReference type="GO" id="GO:0016758">
    <property type="term" value="F:hexosyltransferase activity"/>
    <property type="evidence" value="ECO:0007669"/>
    <property type="project" value="UniProtKB-ARBA"/>
</dbReference>
<sequence length="339" mass="40542">MLKRRSKRCDMKDIKNVSIVMCTYNGAKYLEEQLESIVNQTYPIYELIIQDDCSLDDTFQIACEYAKKYSFIHVYQNEKQKGVNQNFYSAMRRAVGDFIAVTDQDDIWVPQKIEWQVQTIGDAWLSAGITKPFIEESDIKAKAYFDSRIPNICLERMMYSAMIAGHTMMIKREFLEKLFLLEDWIEYYMYDHFIQIVAGAYEKISYVHKVLVHQRKHIESATYTAPLNYERSIRNIYNSACRTYRQYQTIRPKMEKYFEHTYELLRSIPVENSSLRNGMKLALYQKDLSFWNFICLVLLCVSLRNKIFYSTEKNIFFSVLRAIYFPVSCSDYFRYFMYR</sequence>
<dbReference type="EMBL" id="RAYI01000031">
    <property type="protein sequence ID" value="RLT72648.1"/>
    <property type="molecule type" value="Genomic_DNA"/>
</dbReference>
<organism evidence="2 3">
    <name type="scientific">Parabacteroides distasonis</name>
    <dbReference type="NCBI Taxonomy" id="823"/>
    <lineage>
        <taxon>Bacteria</taxon>
        <taxon>Pseudomonadati</taxon>
        <taxon>Bacteroidota</taxon>
        <taxon>Bacteroidia</taxon>
        <taxon>Bacteroidales</taxon>
        <taxon>Tannerellaceae</taxon>
        <taxon>Parabacteroides</taxon>
    </lineage>
</organism>
<proteinExistence type="predicted"/>
<keyword evidence="2" id="KW-0808">Transferase</keyword>
<evidence type="ECO:0000313" key="3">
    <source>
        <dbReference type="Proteomes" id="UP000278164"/>
    </source>
</evidence>
<protein>
    <submittedName>
        <fullName evidence="2">Glycosyltransferase</fullName>
    </submittedName>
</protein>
<evidence type="ECO:0000313" key="2">
    <source>
        <dbReference type="EMBL" id="RLT72648.1"/>
    </source>
</evidence>
<feature type="domain" description="Glycosyltransferase 2-like" evidence="1">
    <location>
        <begin position="18"/>
        <end position="179"/>
    </location>
</feature>
<dbReference type="Pfam" id="PF00535">
    <property type="entry name" value="Glycos_transf_2"/>
    <property type="match status" value="1"/>
</dbReference>
<dbReference type="SUPFAM" id="SSF53448">
    <property type="entry name" value="Nucleotide-diphospho-sugar transferases"/>
    <property type="match status" value="1"/>
</dbReference>
<dbReference type="Proteomes" id="UP000278164">
    <property type="component" value="Unassembled WGS sequence"/>
</dbReference>
<dbReference type="InterPro" id="IPR001173">
    <property type="entry name" value="Glyco_trans_2-like"/>
</dbReference>
<dbReference type="InterPro" id="IPR029044">
    <property type="entry name" value="Nucleotide-diphossugar_trans"/>
</dbReference>
<reference evidence="2 3" key="1">
    <citation type="submission" date="2018-09" db="EMBL/GenBank/DDBJ databases">
        <title>Murine metabolic-syndrome-specific gut microbial biobank.</title>
        <authorList>
            <person name="Liu C."/>
        </authorList>
    </citation>
    <scope>NUCLEOTIDE SEQUENCE [LARGE SCALE GENOMIC DNA]</scope>
    <source>
        <strain evidence="2 3">8-P5</strain>
    </source>
</reference>
<accession>A0A3L7ZLM2</accession>
<dbReference type="AlphaFoldDB" id="A0A3L7ZLM2"/>
<comment type="caution">
    <text evidence="2">The sequence shown here is derived from an EMBL/GenBank/DDBJ whole genome shotgun (WGS) entry which is preliminary data.</text>
</comment>
<dbReference type="Gene3D" id="3.90.550.10">
    <property type="entry name" value="Spore Coat Polysaccharide Biosynthesis Protein SpsA, Chain A"/>
    <property type="match status" value="1"/>
</dbReference>